<name>A0ABT4KUC3_9SPHI</name>
<organism evidence="2 3">
    <name type="scientific">Pedobacter rhodius</name>
    <dbReference type="NCBI Taxonomy" id="3004098"/>
    <lineage>
        <taxon>Bacteria</taxon>
        <taxon>Pseudomonadati</taxon>
        <taxon>Bacteroidota</taxon>
        <taxon>Sphingobacteriia</taxon>
        <taxon>Sphingobacteriales</taxon>
        <taxon>Sphingobacteriaceae</taxon>
        <taxon>Pedobacter</taxon>
    </lineage>
</organism>
<dbReference type="RefSeq" id="WP_269414321.1">
    <property type="nucleotide sequence ID" value="NZ_JAPWGL010000001.1"/>
</dbReference>
<gene>
    <name evidence="2" type="ORF">O0931_04355</name>
</gene>
<reference evidence="2" key="1">
    <citation type="submission" date="2022-12" db="EMBL/GenBank/DDBJ databases">
        <title>Genome sequence of SJ11.</title>
        <authorList>
            <person name="Woo H."/>
        </authorList>
    </citation>
    <scope>NUCLEOTIDE SEQUENCE</scope>
    <source>
        <strain evidence="2">SJ11</strain>
    </source>
</reference>
<evidence type="ECO:0000313" key="2">
    <source>
        <dbReference type="EMBL" id="MCZ4222521.1"/>
    </source>
</evidence>
<keyword evidence="3" id="KW-1185">Reference proteome</keyword>
<feature type="chain" id="PRO_5046508385" evidence="1">
    <location>
        <begin position="26"/>
        <end position="352"/>
    </location>
</feature>
<accession>A0ABT4KUC3</accession>
<feature type="signal peptide" evidence="1">
    <location>
        <begin position="1"/>
        <end position="25"/>
    </location>
</feature>
<comment type="caution">
    <text evidence="2">The sequence shown here is derived from an EMBL/GenBank/DDBJ whole genome shotgun (WGS) entry which is preliminary data.</text>
</comment>
<dbReference type="Proteomes" id="UP001144341">
    <property type="component" value="Unassembled WGS sequence"/>
</dbReference>
<evidence type="ECO:0000313" key="3">
    <source>
        <dbReference type="Proteomes" id="UP001144341"/>
    </source>
</evidence>
<evidence type="ECO:0000256" key="1">
    <source>
        <dbReference type="SAM" id="SignalP"/>
    </source>
</evidence>
<sequence length="352" mass="36901">MNFRKTTRRLIVSILLLVMSKMAMAQIHVINADSLKLGETAGTNGIAFYGNPYFKNIGLGKLSDSILVRQADGKIKFMPRSLMFSGVGGGSYIQASPSSPQNANISLEGNITTKGGQYAYGFIAQDVDGSANINSHVSVTWYGVTADNGIYDGQHKQLIMDPIDGSFKFSDGTYFTRIISPVLENSATVTLRNFNGNIAFTEDFAAGKTVGANTTGNAASASSVPWSGVSGRPTLESGTYTPILTSNSGSVSASISIGHYIRVGNQVSVSINLGSYSGSSGANTFYITLPIPSNLTATDDVSGTWSVQGSASYPAQRVVSDELGDRAYCGSIGTLPGMTGGGGNITFTYTIK</sequence>
<dbReference type="EMBL" id="JAPWGL010000001">
    <property type="protein sequence ID" value="MCZ4222521.1"/>
    <property type="molecule type" value="Genomic_DNA"/>
</dbReference>
<protein>
    <submittedName>
        <fullName evidence="2">Uncharacterized protein</fullName>
    </submittedName>
</protein>
<keyword evidence="1" id="KW-0732">Signal</keyword>
<proteinExistence type="predicted"/>